<proteinExistence type="predicted"/>
<evidence type="ECO:0000313" key="2">
    <source>
        <dbReference type="Proteomes" id="UP000178107"/>
    </source>
</evidence>
<name>A0A1G2T028_9BACT</name>
<accession>A0A1G2T028</accession>
<evidence type="ECO:0000313" key="1">
    <source>
        <dbReference type="EMBL" id="OHA90647.1"/>
    </source>
</evidence>
<dbReference type="EMBL" id="MHVH01000003">
    <property type="protein sequence ID" value="OHA90647.1"/>
    <property type="molecule type" value="Genomic_DNA"/>
</dbReference>
<reference evidence="1 2" key="1">
    <citation type="journal article" date="2016" name="Nat. Commun.">
        <title>Thousands of microbial genomes shed light on interconnected biogeochemical processes in an aquifer system.</title>
        <authorList>
            <person name="Anantharaman K."/>
            <person name="Brown C.T."/>
            <person name="Hug L.A."/>
            <person name="Sharon I."/>
            <person name="Castelle C.J."/>
            <person name="Probst A.J."/>
            <person name="Thomas B.C."/>
            <person name="Singh A."/>
            <person name="Wilkins M.J."/>
            <person name="Karaoz U."/>
            <person name="Brodie E.L."/>
            <person name="Williams K.H."/>
            <person name="Hubbard S.S."/>
            <person name="Banfield J.F."/>
        </authorList>
    </citation>
    <scope>NUCLEOTIDE SEQUENCE [LARGE SCALE GENOMIC DNA]</scope>
</reference>
<sequence>MAKSESSRLTSKLKAIEVIVKELQKLEEQDRQGVVSFALDQVGMAASAQNLGGSMVTTGIRQVIDPGNSPSAIINSMAEFVKNKKPLNEYQRVAVIAYYLEHKEGKKEFKNAEMSKANTETARQPKIANITSVVTKARDRYKFLTKGIGKATHQLSTHGADIVEALPDESKVKALIAEGKSRKTRKKKSVK</sequence>
<dbReference type="AlphaFoldDB" id="A0A1G2T028"/>
<dbReference type="Proteomes" id="UP000178107">
    <property type="component" value="Unassembled WGS sequence"/>
</dbReference>
<gene>
    <name evidence="1" type="ORF">A2838_02940</name>
</gene>
<protein>
    <submittedName>
        <fullName evidence="1">Uncharacterized protein</fullName>
    </submittedName>
</protein>
<organism evidence="1 2">
    <name type="scientific">Candidatus Zambryskibacteria bacterium RIFCSPHIGHO2_01_FULL_46_25</name>
    <dbReference type="NCBI Taxonomy" id="1802738"/>
    <lineage>
        <taxon>Bacteria</taxon>
        <taxon>Candidatus Zambryskiibacteriota</taxon>
    </lineage>
</organism>
<comment type="caution">
    <text evidence="1">The sequence shown here is derived from an EMBL/GenBank/DDBJ whole genome shotgun (WGS) entry which is preliminary data.</text>
</comment>